<name>A0AAW6XNP5_9LACO</name>
<dbReference type="RefSeq" id="WP_060791022.1">
    <property type="nucleotide sequence ID" value="NZ_JASOLY010000007.1"/>
</dbReference>
<reference evidence="1" key="1">
    <citation type="submission" date="2023-05" db="EMBL/GenBank/DDBJ databases">
        <title>Cataloging the Phylogenetic Diversity of Human Bladder Bacteria.</title>
        <authorList>
            <person name="Du J."/>
        </authorList>
    </citation>
    <scope>NUCLEOTIDE SEQUENCE</scope>
    <source>
        <strain evidence="1">UMB6975B</strain>
    </source>
</reference>
<proteinExistence type="predicted"/>
<dbReference type="EMBL" id="JASOLY010000007">
    <property type="protein sequence ID" value="MDK6868424.1"/>
    <property type="molecule type" value="Genomic_DNA"/>
</dbReference>
<evidence type="ECO:0000313" key="1">
    <source>
        <dbReference type="EMBL" id="MDK6868424.1"/>
    </source>
</evidence>
<protein>
    <submittedName>
        <fullName evidence="1">Uncharacterized protein</fullName>
    </submittedName>
</protein>
<sequence length="84" mass="9667">MTKKQQQCPYCHTDICYTGSAGEREEKVPQKYLYNYESQDSLFNAAIYVLSRELCIDVDDESGALADKIKIKYCPMCGRRLVDD</sequence>
<organism evidence="1 2">
    <name type="scientific">Lactobacillus paragasseri</name>
    <dbReference type="NCBI Taxonomy" id="2107999"/>
    <lineage>
        <taxon>Bacteria</taxon>
        <taxon>Bacillati</taxon>
        <taxon>Bacillota</taxon>
        <taxon>Bacilli</taxon>
        <taxon>Lactobacillales</taxon>
        <taxon>Lactobacillaceae</taxon>
        <taxon>Lactobacillus</taxon>
    </lineage>
</organism>
<comment type="caution">
    <text evidence="1">The sequence shown here is derived from an EMBL/GenBank/DDBJ whole genome shotgun (WGS) entry which is preliminary data.</text>
</comment>
<dbReference type="AlphaFoldDB" id="A0AAW6XNP5"/>
<evidence type="ECO:0000313" key="2">
    <source>
        <dbReference type="Proteomes" id="UP001232113"/>
    </source>
</evidence>
<accession>A0AAW6XNP5</accession>
<dbReference type="Proteomes" id="UP001232113">
    <property type="component" value="Unassembled WGS sequence"/>
</dbReference>
<gene>
    <name evidence="1" type="ORF">QP354_04985</name>
</gene>